<dbReference type="Proteomes" id="UP000032180">
    <property type="component" value="Chromosome 3"/>
</dbReference>
<feature type="region of interest" description="Disordered" evidence="1">
    <location>
        <begin position="615"/>
        <end position="637"/>
    </location>
</feature>
<feature type="compositionally biased region" description="Polar residues" evidence="1">
    <location>
        <begin position="502"/>
        <end position="515"/>
    </location>
</feature>
<evidence type="ECO:0000256" key="1">
    <source>
        <dbReference type="SAM" id="MobiDB-lite"/>
    </source>
</evidence>
<evidence type="ECO:0000313" key="5">
    <source>
        <dbReference type="Proteomes" id="UP000032180"/>
    </source>
</evidence>
<evidence type="ECO:0000259" key="3">
    <source>
        <dbReference type="PROSITE" id="PS50800"/>
    </source>
</evidence>
<dbReference type="STRING" id="77586.A0A0D9VUM6"/>
<feature type="region of interest" description="Disordered" evidence="1">
    <location>
        <begin position="1"/>
        <end position="56"/>
    </location>
</feature>
<proteinExistence type="predicted"/>
<dbReference type="CDD" id="cd12432">
    <property type="entry name" value="RRM_ACINU"/>
    <property type="match status" value="1"/>
</dbReference>
<dbReference type="GO" id="GO:0003676">
    <property type="term" value="F:nucleic acid binding"/>
    <property type="evidence" value="ECO:0007669"/>
    <property type="project" value="InterPro"/>
</dbReference>
<dbReference type="Pfam" id="PF16294">
    <property type="entry name" value="RSB_motif"/>
    <property type="match status" value="1"/>
</dbReference>
<dbReference type="EnsemblPlants" id="LPERR03G16820.3">
    <property type="protein sequence ID" value="LPERR03G16820.3"/>
    <property type="gene ID" value="LPERR03G16820"/>
</dbReference>
<dbReference type="AlphaFoldDB" id="A0A0D9VUM6"/>
<keyword evidence="5" id="KW-1185">Reference proteome</keyword>
<keyword evidence="2" id="KW-1133">Transmembrane helix</keyword>
<feature type="compositionally biased region" description="Pro residues" evidence="1">
    <location>
        <begin position="32"/>
        <end position="53"/>
    </location>
</feature>
<feature type="region of interest" description="Disordered" evidence="1">
    <location>
        <begin position="756"/>
        <end position="836"/>
    </location>
</feature>
<feature type="region of interest" description="Disordered" evidence="1">
    <location>
        <begin position="396"/>
        <end position="457"/>
    </location>
</feature>
<feature type="compositionally biased region" description="Basic and acidic residues" evidence="1">
    <location>
        <begin position="521"/>
        <end position="532"/>
    </location>
</feature>
<protein>
    <recommendedName>
        <fullName evidence="3">SAP domain-containing protein</fullName>
    </recommendedName>
</protein>
<dbReference type="SUPFAM" id="SSF54928">
    <property type="entry name" value="RNA-binding domain, RBD"/>
    <property type="match status" value="1"/>
</dbReference>
<dbReference type="Gene3D" id="1.10.720.30">
    <property type="entry name" value="SAP domain"/>
    <property type="match status" value="1"/>
</dbReference>
<dbReference type="SUPFAM" id="SSF68906">
    <property type="entry name" value="SAP domain"/>
    <property type="match status" value="1"/>
</dbReference>
<dbReference type="Pfam" id="PF02037">
    <property type="entry name" value="SAP"/>
    <property type="match status" value="1"/>
</dbReference>
<feature type="compositionally biased region" description="Polar residues" evidence="1">
    <location>
        <begin position="546"/>
        <end position="558"/>
    </location>
</feature>
<dbReference type="InterPro" id="IPR035979">
    <property type="entry name" value="RBD_domain_sf"/>
</dbReference>
<feature type="compositionally biased region" description="Basic and acidic residues" evidence="1">
    <location>
        <begin position="403"/>
        <end position="419"/>
    </location>
</feature>
<dbReference type="InterPro" id="IPR034257">
    <property type="entry name" value="Acinus_RRM"/>
</dbReference>
<feature type="domain" description="SAP" evidence="3">
    <location>
        <begin position="167"/>
        <end position="201"/>
    </location>
</feature>
<dbReference type="PANTHER" id="PTHR47031">
    <property type="entry name" value="SAP DNA-BINDING DOMAIN-CONTAINING PROTEIN"/>
    <property type="match status" value="1"/>
</dbReference>
<organism evidence="4 5">
    <name type="scientific">Leersia perrieri</name>
    <dbReference type="NCBI Taxonomy" id="77586"/>
    <lineage>
        <taxon>Eukaryota</taxon>
        <taxon>Viridiplantae</taxon>
        <taxon>Streptophyta</taxon>
        <taxon>Embryophyta</taxon>
        <taxon>Tracheophyta</taxon>
        <taxon>Spermatophyta</taxon>
        <taxon>Magnoliopsida</taxon>
        <taxon>Liliopsida</taxon>
        <taxon>Poales</taxon>
        <taxon>Poaceae</taxon>
        <taxon>BOP clade</taxon>
        <taxon>Oryzoideae</taxon>
        <taxon>Oryzeae</taxon>
        <taxon>Oryzinae</taxon>
        <taxon>Leersia</taxon>
    </lineage>
</organism>
<dbReference type="PANTHER" id="PTHR47031:SF3">
    <property type="entry name" value="SAP DOMAIN-CONTAINING PROTEIN"/>
    <property type="match status" value="1"/>
</dbReference>
<dbReference type="PROSITE" id="PS50800">
    <property type="entry name" value="SAP"/>
    <property type="match status" value="1"/>
</dbReference>
<keyword evidence="2" id="KW-0812">Transmembrane</keyword>
<dbReference type="eggNOG" id="KOG2416">
    <property type="taxonomic scope" value="Eukaryota"/>
</dbReference>
<feature type="compositionally biased region" description="Pro residues" evidence="1">
    <location>
        <begin position="798"/>
        <end position="809"/>
    </location>
</feature>
<feature type="transmembrane region" description="Helical" evidence="2">
    <location>
        <begin position="111"/>
        <end position="132"/>
    </location>
</feature>
<evidence type="ECO:0000256" key="2">
    <source>
        <dbReference type="SAM" id="Phobius"/>
    </source>
</evidence>
<keyword evidence="2" id="KW-0472">Membrane</keyword>
<feature type="compositionally biased region" description="Low complexity" evidence="1">
    <location>
        <begin position="778"/>
        <end position="792"/>
    </location>
</feature>
<reference evidence="4" key="3">
    <citation type="submission" date="2015-04" db="UniProtKB">
        <authorList>
            <consortium name="EnsemblPlants"/>
        </authorList>
    </citation>
    <scope>IDENTIFICATION</scope>
</reference>
<feature type="region of interest" description="Disordered" evidence="1">
    <location>
        <begin position="651"/>
        <end position="672"/>
    </location>
</feature>
<dbReference type="SMART" id="SM00513">
    <property type="entry name" value="SAP"/>
    <property type="match status" value="1"/>
</dbReference>
<feature type="compositionally biased region" description="Pro residues" evidence="1">
    <location>
        <begin position="819"/>
        <end position="829"/>
    </location>
</feature>
<evidence type="ECO:0000313" key="4">
    <source>
        <dbReference type="EnsemblPlants" id="LPERR03G16820.3"/>
    </source>
</evidence>
<accession>A0A0D9VUM6</accession>
<dbReference type="Gramene" id="LPERR03G16820.3">
    <property type="protein sequence ID" value="LPERR03G16820.3"/>
    <property type="gene ID" value="LPERR03G16820"/>
</dbReference>
<dbReference type="InterPro" id="IPR003034">
    <property type="entry name" value="SAP_dom"/>
</dbReference>
<feature type="region of interest" description="Disordered" evidence="1">
    <location>
        <begin position="478"/>
        <end position="580"/>
    </location>
</feature>
<dbReference type="InterPro" id="IPR036361">
    <property type="entry name" value="SAP_dom_sf"/>
</dbReference>
<feature type="region of interest" description="Disordered" evidence="1">
    <location>
        <begin position="248"/>
        <end position="267"/>
    </location>
</feature>
<reference evidence="4 5" key="1">
    <citation type="submission" date="2012-08" db="EMBL/GenBank/DDBJ databases">
        <title>Oryza genome evolution.</title>
        <authorList>
            <person name="Wing R.A."/>
        </authorList>
    </citation>
    <scope>NUCLEOTIDE SEQUENCE</scope>
</reference>
<reference evidence="5" key="2">
    <citation type="submission" date="2013-12" db="EMBL/GenBank/DDBJ databases">
        <authorList>
            <person name="Yu Y."/>
            <person name="Lee S."/>
            <person name="de Baynast K."/>
            <person name="Wissotski M."/>
            <person name="Liu L."/>
            <person name="Talag J."/>
            <person name="Goicoechea J."/>
            <person name="Angelova A."/>
            <person name="Jetty R."/>
            <person name="Kudrna D."/>
            <person name="Golser W."/>
            <person name="Rivera L."/>
            <person name="Zhang J."/>
            <person name="Wing R."/>
        </authorList>
    </citation>
    <scope>NUCLEOTIDE SEQUENCE</scope>
</reference>
<sequence length="869" mass="94658">MKAHLQTIRRFCSARTPPVSRPAPKPLERSKPPSPLAVPAPHAPTHPSFPSPSTPRAAVQTLELHATSARGGAKLQSSLLLPPRFSNLSSPPGPLALDRGILLFRFLSARFSVWGIFFGARGLGGFAAAGFWRLREVGVPLSLTFHLSAPGLSATMSSYPVLNNRPIDQWRVTDLKDELRKRRLPVKGLKDELVRRLFDSIQSEQAVDEGNENVEVDPAADQAPEIEDVNHKTTVSISEVHKETVVQETAPPVTEVSQPSTVSAVEEPPQVNVVVETYKDPVSEAPTAKDPTAKEEEAQSIAGDLSTMQNEHLHAESNTKPFVEKMQEVGTNETVGVHEMTTADVQSDMASSDVKTDATEAGKVQYDTVSATMDAIPTDADPMDTDAATEKVVLNDLDGNSSVHDEESKDSELMNEDGKPITPKPNDQVPEVSPDLGSPIKRESISSDDISTTKKHNIKDNLNANNFDLELEAKPEMVKPSSGITSIGGDLQPLDDDKELGKNQSSLEYIDSTANVDEGDSPEKLNLDRSSGDESMEEDVMEIKQVESNIKSEGTTEFSSDHVKEASLPDSVVDGSSVDTKEVIAEEKTAASTEKRKLEAEETVTVTEPIKRQRRWAADGAKVPERQPLSHSGSDAPKEIFQPALKRSFGRSDSTVSVDSPKERVVPPSQKPATTSLRIDRFVRPFTLKAVQELLGKTGSVCSFWMDHIKTHCYVTFSSVEEAVATRDAVYDLQWPPNNGNRLVAEFVDPQEVKLKLEPPPPAAAPVSPATPKEPPFQQAQANQNAPRQAAAPREHLPPPPPLIKPPTSDPGLAKERLPPTPKKQPEPPVVTLDDLFKKTQSSPRIYYLPLSEEEVTAKLASQGKGKRE</sequence>
<dbReference type="InterPro" id="IPR032552">
    <property type="entry name" value="RSB_motif"/>
</dbReference>
<name>A0A0D9VUM6_9ORYZ</name>